<dbReference type="Proteomes" id="UP001174934">
    <property type="component" value="Unassembled WGS sequence"/>
</dbReference>
<evidence type="ECO:0000256" key="6">
    <source>
        <dbReference type="ARBA" id="ARBA00022964"/>
    </source>
</evidence>
<protein>
    <recommendedName>
        <fullName evidence="4">homogentisate 1,2-dioxygenase</fullName>
        <ecNumber evidence="4">1.13.11.5</ecNumber>
    </recommendedName>
</protein>
<evidence type="ECO:0000256" key="1">
    <source>
        <dbReference type="ARBA" id="ARBA00001962"/>
    </source>
</evidence>
<keyword evidence="8 9" id="KW-0408">Iron</keyword>
<reference evidence="13" key="1">
    <citation type="submission" date="2023-06" db="EMBL/GenBank/DDBJ databases">
        <title>Genome-scale phylogeny and comparative genomics of the fungal order Sordariales.</title>
        <authorList>
            <consortium name="Lawrence Berkeley National Laboratory"/>
            <person name="Hensen N."/>
            <person name="Bonometti L."/>
            <person name="Westerberg I."/>
            <person name="Brannstrom I.O."/>
            <person name="Guillou S."/>
            <person name="Cros-Aarteil S."/>
            <person name="Calhoun S."/>
            <person name="Haridas S."/>
            <person name="Kuo A."/>
            <person name="Mondo S."/>
            <person name="Pangilinan J."/>
            <person name="Riley R."/>
            <person name="LaButti K."/>
            <person name="Andreopoulos B."/>
            <person name="Lipzen A."/>
            <person name="Chen C."/>
            <person name="Yanf M."/>
            <person name="Daum C."/>
            <person name="Ng V."/>
            <person name="Clum A."/>
            <person name="Steindorff A."/>
            <person name="Ohm R."/>
            <person name="Martin F."/>
            <person name="Silar P."/>
            <person name="Natvig D."/>
            <person name="Lalanne C."/>
            <person name="Gautier V."/>
            <person name="Ament-velasquez S.L."/>
            <person name="Kruys A."/>
            <person name="Hutchinson M.I."/>
            <person name="Powell A.J."/>
            <person name="Barry K."/>
            <person name="Miller A.N."/>
            <person name="Grigoriev I.V."/>
            <person name="Debuchy R."/>
            <person name="Gladieux P."/>
            <person name="Thoren M.H."/>
            <person name="Johannesson H."/>
        </authorList>
    </citation>
    <scope>NUCLEOTIDE SEQUENCE</scope>
    <source>
        <strain evidence="13">SMH3391-2</strain>
    </source>
</reference>
<dbReference type="SUPFAM" id="SSF51182">
    <property type="entry name" value="RmlC-like cupins"/>
    <property type="match status" value="1"/>
</dbReference>
<feature type="binding site" evidence="9">
    <location>
        <position position="391"/>
    </location>
    <ligand>
        <name>Fe cation</name>
        <dbReference type="ChEBI" id="CHEBI:24875"/>
    </ligand>
</feature>
<dbReference type="PANTHER" id="PTHR11056">
    <property type="entry name" value="HOMOGENTISATE 1,2-DIOXYGENASE"/>
    <property type="match status" value="1"/>
</dbReference>
<gene>
    <name evidence="13" type="ORF">B0T17DRAFT_648454</name>
</gene>
<feature type="binding site" evidence="9">
    <location>
        <position position="406"/>
    </location>
    <ligand>
        <name>homogentisate</name>
        <dbReference type="ChEBI" id="CHEBI:16169"/>
    </ligand>
</feature>
<dbReference type="InterPro" id="IPR014710">
    <property type="entry name" value="RmlC-like_jellyroll"/>
</dbReference>
<evidence type="ECO:0000313" key="13">
    <source>
        <dbReference type="EMBL" id="KAK0612383.1"/>
    </source>
</evidence>
<evidence type="ECO:0000256" key="10">
    <source>
        <dbReference type="SAM" id="MobiDB-lite"/>
    </source>
</evidence>
<dbReference type="GO" id="GO:0006570">
    <property type="term" value="P:tyrosine metabolic process"/>
    <property type="evidence" value="ECO:0007669"/>
    <property type="project" value="InterPro"/>
</dbReference>
<evidence type="ECO:0000256" key="2">
    <source>
        <dbReference type="ARBA" id="ARBA00004704"/>
    </source>
</evidence>
<dbReference type="Gene3D" id="2.60.120.10">
    <property type="entry name" value="Jelly Rolls"/>
    <property type="match status" value="1"/>
</dbReference>
<feature type="domain" description="Homogentisate 1,2-dioxygenase N-terminal" evidence="12">
    <location>
        <begin position="22"/>
        <end position="336"/>
    </location>
</feature>
<dbReference type="EMBL" id="JAULSR010000009">
    <property type="protein sequence ID" value="KAK0612383.1"/>
    <property type="molecule type" value="Genomic_DNA"/>
</dbReference>
<dbReference type="InterPro" id="IPR005708">
    <property type="entry name" value="Homogentis_dOase"/>
</dbReference>
<feature type="region of interest" description="Disordered" evidence="10">
    <location>
        <begin position="508"/>
        <end position="554"/>
    </location>
</feature>
<dbReference type="InterPro" id="IPR046452">
    <property type="entry name" value="HgmA_N"/>
</dbReference>
<dbReference type="GO" id="GO:0004411">
    <property type="term" value="F:homogentisate 1,2-dioxygenase activity"/>
    <property type="evidence" value="ECO:0007669"/>
    <property type="project" value="UniProtKB-EC"/>
</dbReference>
<accession>A0AA39TZ65</accession>
<keyword evidence="5 9" id="KW-0479">Metal-binding</keyword>
<dbReference type="Pfam" id="PF04209">
    <property type="entry name" value="HgmA_C"/>
    <property type="match status" value="1"/>
</dbReference>
<keyword evidence="6" id="KW-0223">Dioxygenase</keyword>
<comment type="caution">
    <text evidence="13">The sequence shown here is derived from an EMBL/GenBank/DDBJ whole genome shotgun (WGS) entry which is preliminary data.</text>
</comment>
<dbReference type="Pfam" id="PF20510">
    <property type="entry name" value="HgmA_N"/>
    <property type="match status" value="1"/>
</dbReference>
<dbReference type="GO" id="GO:0046872">
    <property type="term" value="F:metal ion binding"/>
    <property type="evidence" value="ECO:0007669"/>
    <property type="project" value="UniProtKB-KW"/>
</dbReference>
<dbReference type="EC" id="1.13.11.5" evidence="4"/>
<dbReference type="AlphaFoldDB" id="A0AA39TZ65"/>
<proteinExistence type="inferred from homology"/>
<feature type="binding site" evidence="9">
    <location>
        <position position="397"/>
    </location>
    <ligand>
        <name>Fe cation</name>
        <dbReference type="ChEBI" id="CHEBI:24875"/>
    </ligand>
</feature>
<dbReference type="InterPro" id="IPR011051">
    <property type="entry name" value="RmlC_Cupin_sf"/>
</dbReference>
<organism evidence="13 14">
    <name type="scientific">Bombardia bombarda</name>
    <dbReference type="NCBI Taxonomy" id="252184"/>
    <lineage>
        <taxon>Eukaryota</taxon>
        <taxon>Fungi</taxon>
        <taxon>Dikarya</taxon>
        <taxon>Ascomycota</taxon>
        <taxon>Pezizomycotina</taxon>
        <taxon>Sordariomycetes</taxon>
        <taxon>Sordariomycetidae</taxon>
        <taxon>Sordariales</taxon>
        <taxon>Lasiosphaeriaceae</taxon>
        <taxon>Bombardia</taxon>
    </lineage>
</organism>
<feature type="binding site" evidence="9">
    <location>
        <position position="427"/>
    </location>
    <ligand>
        <name>homogentisate</name>
        <dbReference type="ChEBI" id="CHEBI:16169"/>
    </ligand>
</feature>
<evidence type="ECO:0000256" key="4">
    <source>
        <dbReference type="ARBA" id="ARBA00013127"/>
    </source>
</evidence>
<evidence type="ECO:0000259" key="11">
    <source>
        <dbReference type="Pfam" id="PF04209"/>
    </source>
</evidence>
<evidence type="ECO:0000259" key="12">
    <source>
        <dbReference type="Pfam" id="PF20510"/>
    </source>
</evidence>
<evidence type="ECO:0000256" key="7">
    <source>
        <dbReference type="ARBA" id="ARBA00023002"/>
    </source>
</evidence>
<comment type="similarity">
    <text evidence="3">Belongs to the homogentisate dioxygenase family.</text>
</comment>
<dbReference type="InterPro" id="IPR046451">
    <property type="entry name" value="HgmA_C"/>
</dbReference>
<sequence>MLSAVPATTPIQGTTTDDPYVYQRGYGNHHVTEALPGALPPNGTNLQQKANYGLYAEHMNGTSFISSRETVSNVWMYRKRPAAAHNPLHPVRKSHQIEACFLPTNTNVNFTPLNYTWGPLKSDAKTDRSDVSSTSGNNDNITFTQGLKTIGGHGDATIKEGLAVHQYAFNADMHREAFTNNDGDMLLVPVRGVLDVKTELGMLRVKPGMIAVLPAGIRFSVAIVNSNSDNETKTITTGSKEKAADGYVLEIFGTHFALPDLGVLGANCLAHIRDFEYPVAAFDPPSSCRPHTTATTAAAAAITIKLAGRFFAYTQAHTPFDVVAWHGRLAPYRYDLSRFVHLTANRDQLDPTAFCVLTAPSKWPGVSLVDFCIFGEKWVVARDTLRVPYYHRTMATELGGVILGGYGGSVRLLERGGLSFEQAYMPHGESYEAWERAKGDRGEAVKVAEGCLGFMFHVSSHLALTKWATESHPDRRPLRAGVWDPVPSHLVDHTTTANLSVTKTAAAAGGAPSLKHPGPQEPTPPASPTNGHALLKGKDSRNDIPSASVKLSER</sequence>
<evidence type="ECO:0000256" key="3">
    <source>
        <dbReference type="ARBA" id="ARBA00007757"/>
    </source>
</evidence>
<dbReference type="GO" id="GO:0005737">
    <property type="term" value="C:cytoplasm"/>
    <property type="evidence" value="ECO:0007669"/>
    <property type="project" value="TreeGrafter"/>
</dbReference>
<evidence type="ECO:0000256" key="5">
    <source>
        <dbReference type="ARBA" id="ARBA00022723"/>
    </source>
</evidence>
<name>A0AA39TZ65_9PEZI</name>
<evidence type="ECO:0000256" key="9">
    <source>
        <dbReference type="PIRSR" id="PIRSR605708-2"/>
    </source>
</evidence>
<feature type="domain" description="Homogentisate 1,2-dioxygenase C-terminal" evidence="11">
    <location>
        <begin position="344"/>
        <end position="472"/>
    </location>
</feature>
<evidence type="ECO:0000313" key="14">
    <source>
        <dbReference type="Proteomes" id="UP001174934"/>
    </source>
</evidence>
<keyword evidence="7" id="KW-0560">Oxidoreductase</keyword>
<dbReference type="PANTHER" id="PTHR11056:SF0">
    <property type="entry name" value="HOMOGENTISATE 1,2-DIOXYGENASE"/>
    <property type="match status" value="1"/>
</dbReference>
<comment type="pathway">
    <text evidence="2">Amino-acid degradation; L-phenylalanine degradation; acetoacetate and fumarate from L-phenylalanine: step 4/6.</text>
</comment>
<evidence type="ECO:0000256" key="8">
    <source>
        <dbReference type="ARBA" id="ARBA00023004"/>
    </source>
</evidence>
<feature type="binding site" evidence="9">
    <location>
        <position position="427"/>
    </location>
    <ligand>
        <name>Fe cation</name>
        <dbReference type="ChEBI" id="CHEBI:24875"/>
    </ligand>
</feature>
<keyword evidence="14" id="KW-1185">Reference proteome</keyword>
<dbReference type="GO" id="GO:0006559">
    <property type="term" value="P:L-phenylalanine catabolic process"/>
    <property type="evidence" value="ECO:0007669"/>
    <property type="project" value="InterPro"/>
</dbReference>
<comment type="cofactor">
    <cofactor evidence="1 9">
        <name>Fe cation</name>
        <dbReference type="ChEBI" id="CHEBI:24875"/>
    </cofactor>
</comment>